<dbReference type="AlphaFoldDB" id="A0A2S4GGQ2"/>
<dbReference type="CDD" id="cd00082">
    <property type="entry name" value="HisKA"/>
    <property type="match status" value="1"/>
</dbReference>
<dbReference type="STRING" id="1121114.GCA_000373885_04119"/>
<dbReference type="GO" id="GO:0000155">
    <property type="term" value="F:phosphorelay sensor kinase activity"/>
    <property type="evidence" value="ECO:0007669"/>
    <property type="project" value="InterPro"/>
</dbReference>
<dbReference type="EC" id="2.7.13.3" evidence="3"/>
<dbReference type="GO" id="GO:0005886">
    <property type="term" value="C:plasma membrane"/>
    <property type="evidence" value="ECO:0007669"/>
    <property type="project" value="TreeGrafter"/>
</dbReference>
<comment type="function">
    <text evidence="9">May play the central regulatory role in sporulation. It may be an element of the effector pathway responsible for the activation of sporulation genes in response to nutritional stress. Spo0A may act in concert with spo0H (a sigma factor) to control the expression of some genes that are critical to the sporulation process.</text>
</comment>
<proteinExistence type="predicted"/>
<protein>
    <recommendedName>
        <fullName evidence="4">Stage 0 sporulation protein A homolog</fullName>
        <ecNumber evidence="3">2.7.13.3</ecNumber>
    </recommendedName>
</protein>
<keyword evidence="5" id="KW-0597">Phosphoprotein</keyword>
<dbReference type="InterPro" id="IPR003594">
    <property type="entry name" value="HATPase_dom"/>
</dbReference>
<dbReference type="InterPro" id="IPR036890">
    <property type="entry name" value="HATPase_C_sf"/>
</dbReference>
<gene>
    <name evidence="10" type="primary">rpfC_1</name>
    <name evidence="10" type="ORF">PMF13cell1_00601</name>
</gene>
<evidence type="ECO:0000256" key="6">
    <source>
        <dbReference type="ARBA" id="ARBA00022679"/>
    </source>
</evidence>
<comment type="subcellular location">
    <subcellularLocation>
        <location evidence="2">Membrane</location>
    </subcellularLocation>
</comment>
<evidence type="ECO:0000256" key="3">
    <source>
        <dbReference type="ARBA" id="ARBA00012438"/>
    </source>
</evidence>
<evidence type="ECO:0000256" key="1">
    <source>
        <dbReference type="ARBA" id="ARBA00000085"/>
    </source>
</evidence>
<dbReference type="PANTHER" id="PTHR43047:SF72">
    <property type="entry name" value="OSMOSENSING HISTIDINE PROTEIN KINASE SLN1"/>
    <property type="match status" value="1"/>
</dbReference>
<dbReference type="InterPro" id="IPR035965">
    <property type="entry name" value="PAS-like_dom_sf"/>
</dbReference>
<keyword evidence="8" id="KW-0902">Two-component regulatory system</keyword>
<dbReference type="Gene3D" id="1.10.287.130">
    <property type="match status" value="1"/>
</dbReference>
<evidence type="ECO:0000256" key="5">
    <source>
        <dbReference type="ARBA" id="ARBA00022553"/>
    </source>
</evidence>
<dbReference type="Pfam" id="PF00072">
    <property type="entry name" value="Response_reg"/>
    <property type="match status" value="1"/>
</dbReference>
<dbReference type="Pfam" id="PF02518">
    <property type="entry name" value="HATPase_c"/>
    <property type="match status" value="1"/>
</dbReference>
<dbReference type="EMBL" id="CP035945">
    <property type="protein sequence ID" value="QBE95099.1"/>
    <property type="molecule type" value="Genomic_DNA"/>
</dbReference>
<accession>A0A2S4GGQ2</accession>
<evidence type="ECO:0000313" key="10">
    <source>
        <dbReference type="EMBL" id="QBE95099.1"/>
    </source>
</evidence>
<keyword evidence="7" id="KW-0418">Kinase</keyword>
<dbReference type="InterPro" id="IPR005467">
    <property type="entry name" value="His_kinase_dom"/>
</dbReference>
<sequence>MLEHFGDITMIQEVLQQAQTGLWIIEIEEGKEPRMYADRAMLGLLGLDEEPEPEVCYRAWYDRIVPEYYPQVQEVVEQMISHRRAEVQYPWRHPKWGRIYVRCGGVQDDSYKEGIRLRGYHQNITDTIRAEQESDAVIRTLSERYKGIYLCNIETEEIKTIKDYQEIGRYVSGCSSLREFLCVYASGSVLPEYRKYFLELASGNRLPERLNGQGSRVEYTYRVASGDWRQILLLPFAVSGVESPIVIMAFDDQNAEMEQHYDQMIAQVAVSRMYTLAVSVDVGRTEYHCVHYAEKSMEFRRNGSFADYTAQLRKCVYEEDREVLESLYREESYRDRRWLEGELRMWDKRHQLHYYSYYSALIEQDTGGGFLLLMRNVDARRAEDEKNRQALLTAYESARTANEAKTSFLARMSHDIRTPMNAIVGMTAIAQANAGDSEKIQDCLDKISVSSEHLLKLLNEVLDMTRIETGKIILARESICLQELMRDIGTIIGHETEEKSHRLTVCTDEIIHGNVQGDTGRIRQILLNLITNAVKYTPDGGCIGIAVREKASDICGYGKFEFIVEDNGIGMDEGFLEHVYDPFERANDERVKNIQGTGLGMSIVKGLVSMMQGDVQVHSSPGKGTRFTVTLYLELQDRNAVSQKPDTDRKVTDILDKTPLRDMKVLLVEDNELNREIARELLSMAGAQVEQAVNGREAVDMVRENPERYHAVLMDIRMPVMNGCEAARRIRALGRQDTDQLPIIAMTANAFSEDVKKSLDSGMNAHIAKPIDMEKIISTLRDLTGWES</sequence>
<dbReference type="PANTHER" id="PTHR43047">
    <property type="entry name" value="TWO-COMPONENT HISTIDINE PROTEIN KINASE"/>
    <property type="match status" value="1"/>
</dbReference>
<dbReference type="Gene3D" id="3.40.50.2300">
    <property type="match status" value="1"/>
</dbReference>
<dbReference type="SUPFAM" id="SSF52172">
    <property type="entry name" value="CheY-like"/>
    <property type="match status" value="1"/>
</dbReference>
<evidence type="ECO:0000256" key="2">
    <source>
        <dbReference type="ARBA" id="ARBA00004370"/>
    </source>
</evidence>
<dbReference type="SMART" id="SM00388">
    <property type="entry name" value="HisKA"/>
    <property type="match status" value="1"/>
</dbReference>
<dbReference type="InterPro" id="IPR004358">
    <property type="entry name" value="Sig_transdc_His_kin-like_C"/>
</dbReference>
<dbReference type="CDD" id="cd17546">
    <property type="entry name" value="REC_hyHK_CKI1_RcsC-like"/>
    <property type="match status" value="1"/>
</dbReference>
<dbReference type="PRINTS" id="PR00344">
    <property type="entry name" value="BCTRLSENSOR"/>
</dbReference>
<dbReference type="RefSeq" id="WP_052099756.1">
    <property type="nucleotide sequence ID" value="NZ_CP035945.1"/>
</dbReference>
<keyword evidence="6 10" id="KW-0808">Transferase</keyword>
<dbReference type="SUPFAM" id="SSF55874">
    <property type="entry name" value="ATPase domain of HSP90 chaperone/DNA topoisomerase II/histidine kinase"/>
    <property type="match status" value="1"/>
</dbReference>
<comment type="catalytic activity">
    <reaction evidence="1">
        <text>ATP + protein L-histidine = ADP + protein N-phospho-L-histidine.</text>
        <dbReference type="EC" id="2.7.13.3"/>
    </reaction>
</comment>
<dbReference type="GO" id="GO:0009927">
    <property type="term" value="F:histidine phosphotransfer kinase activity"/>
    <property type="evidence" value="ECO:0007669"/>
    <property type="project" value="TreeGrafter"/>
</dbReference>
<reference evidence="10 11" key="1">
    <citation type="submission" date="2019-01" db="EMBL/GenBank/DDBJ databases">
        <title>PMF-metabolizing Aryl O-demethylase.</title>
        <authorList>
            <person name="Kim M."/>
        </authorList>
    </citation>
    <scope>NUCLEOTIDE SEQUENCE [LARGE SCALE GENOMIC DNA]</scope>
    <source>
        <strain evidence="10 11">PMF1</strain>
    </source>
</reference>
<dbReference type="SUPFAM" id="SSF47384">
    <property type="entry name" value="Homodimeric domain of signal transducing histidine kinase"/>
    <property type="match status" value="1"/>
</dbReference>
<evidence type="ECO:0000256" key="8">
    <source>
        <dbReference type="ARBA" id="ARBA00023012"/>
    </source>
</evidence>
<dbReference type="Proteomes" id="UP000289794">
    <property type="component" value="Chromosome"/>
</dbReference>
<dbReference type="PROSITE" id="PS50109">
    <property type="entry name" value="HIS_KIN"/>
    <property type="match status" value="1"/>
</dbReference>
<dbReference type="InterPro" id="IPR036097">
    <property type="entry name" value="HisK_dim/P_sf"/>
</dbReference>
<organism evidence="10 11">
    <name type="scientific">Blautia producta</name>
    <dbReference type="NCBI Taxonomy" id="33035"/>
    <lineage>
        <taxon>Bacteria</taxon>
        <taxon>Bacillati</taxon>
        <taxon>Bacillota</taxon>
        <taxon>Clostridia</taxon>
        <taxon>Lachnospirales</taxon>
        <taxon>Lachnospiraceae</taxon>
        <taxon>Blautia</taxon>
    </lineage>
</organism>
<dbReference type="Gene3D" id="3.30.450.20">
    <property type="entry name" value="PAS domain"/>
    <property type="match status" value="1"/>
</dbReference>
<dbReference type="SMART" id="SM00387">
    <property type="entry name" value="HATPase_c"/>
    <property type="match status" value="1"/>
</dbReference>
<dbReference type="InterPro" id="IPR003661">
    <property type="entry name" value="HisK_dim/P_dom"/>
</dbReference>
<dbReference type="OrthoDB" id="9814390at2"/>
<dbReference type="InterPro" id="IPR011006">
    <property type="entry name" value="CheY-like_superfamily"/>
</dbReference>
<evidence type="ECO:0000256" key="7">
    <source>
        <dbReference type="ARBA" id="ARBA00022777"/>
    </source>
</evidence>
<evidence type="ECO:0000256" key="4">
    <source>
        <dbReference type="ARBA" id="ARBA00018672"/>
    </source>
</evidence>
<name>A0A2S4GGQ2_9FIRM</name>
<dbReference type="PROSITE" id="PS50110">
    <property type="entry name" value="RESPONSE_REGULATORY"/>
    <property type="match status" value="1"/>
</dbReference>
<dbReference type="SMART" id="SM00448">
    <property type="entry name" value="REC"/>
    <property type="match status" value="1"/>
</dbReference>
<dbReference type="Pfam" id="PF00512">
    <property type="entry name" value="HisKA"/>
    <property type="match status" value="1"/>
</dbReference>
<evidence type="ECO:0000256" key="9">
    <source>
        <dbReference type="ARBA" id="ARBA00024867"/>
    </source>
</evidence>
<evidence type="ECO:0000313" key="11">
    <source>
        <dbReference type="Proteomes" id="UP000289794"/>
    </source>
</evidence>
<dbReference type="KEGG" id="bpro:PMF13cell1_00601"/>
<dbReference type="FunFam" id="3.30.565.10:FF:000006">
    <property type="entry name" value="Sensor histidine kinase WalK"/>
    <property type="match status" value="1"/>
</dbReference>
<dbReference type="Gene3D" id="3.30.565.10">
    <property type="entry name" value="Histidine kinase-like ATPase, C-terminal domain"/>
    <property type="match status" value="1"/>
</dbReference>
<dbReference type="SUPFAM" id="SSF55785">
    <property type="entry name" value="PYP-like sensor domain (PAS domain)"/>
    <property type="match status" value="1"/>
</dbReference>
<dbReference type="InterPro" id="IPR001789">
    <property type="entry name" value="Sig_transdc_resp-reg_receiver"/>
</dbReference>